<keyword evidence="2" id="KW-1185">Reference proteome</keyword>
<name>A0AAN9N8K9_PHACN</name>
<proteinExistence type="predicted"/>
<protein>
    <submittedName>
        <fullName evidence="1">Uncharacterized protein</fullName>
    </submittedName>
</protein>
<reference evidence="1 2" key="1">
    <citation type="submission" date="2024-01" db="EMBL/GenBank/DDBJ databases">
        <title>The genomes of 5 underutilized Papilionoideae crops provide insights into root nodulation and disease resistanc.</title>
        <authorList>
            <person name="Jiang F."/>
        </authorList>
    </citation>
    <scope>NUCLEOTIDE SEQUENCE [LARGE SCALE GENOMIC DNA]</scope>
    <source>
        <strain evidence="1">JINMINGXINNONG_FW02</strain>
        <tissue evidence="1">Leaves</tissue>
    </source>
</reference>
<dbReference type="Proteomes" id="UP001374584">
    <property type="component" value="Unassembled WGS sequence"/>
</dbReference>
<sequence length="96" mass="10792">MVPGRTLRASLRKFQLLFAVAERDIFLQIRCLEIICSVLDSESKDVLEFVLGLVEETVAKHSAEESLTLKDLAQVLLVESEKVTRVRIQLGVLNPL</sequence>
<gene>
    <name evidence="1" type="ORF">VNO80_10541</name>
</gene>
<dbReference type="EMBL" id="JAYMYR010000004">
    <property type="protein sequence ID" value="KAK7368515.1"/>
    <property type="molecule type" value="Genomic_DNA"/>
</dbReference>
<evidence type="ECO:0000313" key="2">
    <source>
        <dbReference type="Proteomes" id="UP001374584"/>
    </source>
</evidence>
<evidence type="ECO:0000313" key="1">
    <source>
        <dbReference type="EMBL" id="KAK7368515.1"/>
    </source>
</evidence>
<dbReference type="AlphaFoldDB" id="A0AAN9N8K9"/>
<comment type="caution">
    <text evidence="1">The sequence shown here is derived from an EMBL/GenBank/DDBJ whole genome shotgun (WGS) entry which is preliminary data.</text>
</comment>
<organism evidence="1 2">
    <name type="scientific">Phaseolus coccineus</name>
    <name type="common">Scarlet runner bean</name>
    <name type="synonym">Phaseolus multiflorus</name>
    <dbReference type="NCBI Taxonomy" id="3886"/>
    <lineage>
        <taxon>Eukaryota</taxon>
        <taxon>Viridiplantae</taxon>
        <taxon>Streptophyta</taxon>
        <taxon>Embryophyta</taxon>
        <taxon>Tracheophyta</taxon>
        <taxon>Spermatophyta</taxon>
        <taxon>Magnoliopsida</taxon>
        <taxon>eudicotyledons</taxon>
        <taxon>Gunneridae</taxon>
        <taxon>Pentapetalae</taxon>
        <taxon>rosids</taxon>
        <taxon>fabids</taxon>
        <taxon>Fabales</taxon>
        <taxon>Fabaceae</taxon>
        <taxon>Papilionoideae</taxon>
        <taxon>50 kb inversion clade</taxon>
        <taxon>NPAAA clade</taxon>
        <taxon>indigoferoid/millettioid clade</taxon>
        <taxon>Phaseoleae</taxon>
        <taxon>Phaseolus</taxon>
    </lineage>
</organism>
<accession>A0AAN9N8K9</accession>